<gene>
    <name evidence="3" type="ORF">GCM10022287_28050</name>
</gene>
<evidence type="ECO:0000313" key="3">
    <source>
        <dbReference type="EMBL" id="GAA4178153.1"/>
    </source>
</evidence>
<dbReference type="Gene3D" id="3.10.129.10">
    <property type="entry name" value="Hotdog Thioesterase"/>
    <property type="match status" value="1"/>
</dbReference>
<comment type="caution">
    <text evidence="3">The sequence shown here is derived from an EMBL/GenBank/DDBJ whole genome shotgun (WGS) entry which is preliminary data.</text>
</comment>
<evidence type="ECO:0000259" key="2">
    <source>
        <dbReference type="Pfam" id="PF03061"/>
    </source>
</evidence>
<accession>A0ABP8A579</accession>
<dbReference type="Pfam" id="PF03061">
    <property type="entry name" value="4HBT"/>
    <property type="match status" value="1"/>
</dbReference>
<proteinExistence type="predicted"/>
<keyword evidence="4" id="KW-1185">Reference proteome</keyword>
<dbReference type="RefSeq" id="WP_344755471.1">
    <property type="nucleotide sequence ID" value="NZ_BAABBW010000004.1"/>
</dbReference>
<dbReference type="PANTHER" id="PTHR42856:SF1">
    <property type="entry name" value="ACYL-COENZYME A THIOESTERASE PAAI"/>
    <property type="match status" value="1"/>
</dbReference>
<dbReference type="InterPro" id="IPR006683">
    <property type="entry name" value="Thioestr_dom"/>
</dbReference>
<dbReference type="SUPFAM" id="SSF54637">
    <property type="entry name" value="Thioesterase/thiol ester dehydrase-isomerase"/>
    <property type="match status" value="1"/>
</dbReference>
<dbReference type="Proteomes" id="UP001501079">
    <property type="component" value="Unassembled WGS sequence"/>
</dbReference>
<dbReference type="CDD" id="cd03443">
    <property type="entry name" value="PaaI_thioesterase"/>
    <property type="match status" value="1"/>
</dbReference>
<dbReference type="InterPro" id="IPR003736">
    <property type="entry name" value="PAAI_dom"/>
</dbReference>
<evidence type="ECO:0000256" key="1">
    <source>
        <dbReference type="ARBA" id="ARBA00022801"/>
    </source>
</evidence>
<evidence type="ECO:0000313" key="4">
    <source>
        <dbReference type="Proteomes" id="UP001501079"/>
    </source>
</evidence>
<keyword evidence="1" id="KW-0378">Hydrolase</keyword>
<name>A0ABP8A579_9MICO</name>
<dbReference type="InterPro" id="IPR029069">
    <property type="entry name" value="HotDog_dom_sf"/>
</dbReference>
<organism evidence="3 4">
    <name type="scientific">Gryllotalpicola koreensis</name>
    <dbReference type="NCBI Taxonomy" id="993086"/>
    <lineage>
        <taxon>Bacteria</taxon>
        <taxon>Bacillati</taxon>
        <taxon>Actinomycetota</taxon>
        <taxon>Actinomycetes</taxon>
        <taxon>Micrococcales</taxon>
        <taxon>Microbacteriaceae</taxon>
        <taxon>Gryllotalpicola</taxon>
    </lineage>
</organism>
<feature type="domain" description="Thioesterase" evidence="2">
    <location>
        <begin position="65"/>
        <end position="141"/>
    </location>
</feature>
<sequence length="159" mass="16854">MTQTSLPVLEYLQRQLTGSLQPGDTTHARYPTAISRLLGIEIIAVAEREATVRIAADVELHGNQQGTIHGGLLCELADAAIGTAHSTVIEPGESFTSLDLDARFVRPAWTGALIAAAHCTHSGRTISHYHCDIRREDGTTIATVTSAVMTLRGAAAAGR</sequence>
<dbReference type="NCBIfam" id="TIGR00369">
    <property type="entry name" value="unchar_dom_1"/>
    <property type="match status" value="1"/>
</dbReference>
<dbReference type="InterPro" id="IPR052723">
    <property type="entry name" value="Acyl-CoA_thioesterase_PaaI"/>
</dbReference>
<reference evidence="4" key="1">
    <citation type="journal article" date="2019" name="Int. J. Syst. Evol. Microbiol.">
        <title>The Global Catalogue of Microorganisms (GCM) 10K type strain sequencing project: providing services to taxonomists for standard genome sequencing and annotation.</title>
        <authorList>
            <consortium name="The Broad Institute Genomics Platform"/>
            <consortium name="The Broad Institute Genome Sequencing Center for Infectious Disease"/>
            <person name="Wu L."/>
            <person name="Ma J."/>
        </authorList>
    </citation>
    <scope>NUCLEOTIDE SEQUENCE [LARGE SCALE GENOMIC DNA]</scope>
    <source>
        <strain evidence="4">JCM 17591</strain>
    </source>
</reference>
<dbReference type="EMBL" id="BAABBW010000004">
    <property type="protein sequence ID" value="GAA4178153.1"/>
    <property type="molecule type" value="Genomic_DNA"/>
</dbReference>
<protein>
    <submittedName>
        <fullName evidence="3">PaaI family thioesterase</fullName>
    </submittedName>
</protein>
<dbReference type="PANTHER" id="PTHR42856">
    <property type="entry name" value="ACYL-COENZYME A THIOESTERASE PAAI"/>
    <property type="match status" value="1"/>
</dbReference>